<protein>
    <submittedName>
        <fullName evidence="1">Uncharacterized protein</fullName>
    </submittedName>
</protein>
<organism evidence="1 2">
    <name type="scientific">Rubroshorea leprosula</name>
    <dbReference type="NCBI Taxonomy" id="152421"/>
    <lineage>
        <taxon>Eukaryota</taxon>
        <taxon>Viridiplantae</taxon>
        <taxon>Streptophyta</taxon>
        <taxon>Embryophyta</taxon>
        <taxon>Tracheophyta</taxon>
        <taxon>Spermatophyta</taxon>
        <taxon>Magnoliopsida</taxon>
        <taxon>eudicotyledons</taxon>
        <taxon>Gunneridae</taxon>
        <taxon>Pentapetalae</taxon>
        <taxon>rosids</taxon>
        <taxon>malvids</taxon>
        <taxon>Malvales</taxon>
        <taxon>Dipterocarpaceae</taxon>
        <taxon>Rubroshorea</taxon>
    </lineage>
</organism>
<accession>A0AAV5J2B4</accession>
<sequence>MAADTTAKKGTHAPAFVVLYNCPMDVELLCLADAVEGLPSTLEAVKEAWVSWENLMKSLGKQQHAGASESSLPKMKDKQCSYFINEMNDADFGDSGYKLRIP</sequence>
<gene>
    <name evidence="1" type="ORF">SLEP1_g20331</name>
</gene>
<dbReference type="AlphaFoldDB" id="A0AAV5J2B4"/>
<proteinExistence type="predicted"/>
<name>A0AAV5J2B4_9ROSI</name>
<dbReference type="Proteomes" id="UP001054252">
    <property type="component" value="Unassembled WGS sequence"/>
</dbReference>
<evidence type="ECO:0000313" key="1">
    <source>
        <dbReference type="EMBL" id="GKV08738.1"/>
    </source>
</evidence>
<keyword evidence="2" id="KW-1185">Reference proteome</keyword>
<reference evidence="1 2" key="1">
    <citation type="journal article" date="2021" name="Commun. Biol.">
        <title>The genome of Shorea leprosula (Dipterocarpaceae) highlights the ecological relevance of drought in aseasonal tropical rainforests.</title>
        <authorList>
            <person name="Ng K.K.S."/>
            <person name="Kobayashi M.J."/>
            <person name="Fawcett J.A."/>
            <person name="Hatakeyama M."/>
            <person name="Paape T."/>
            <person name="Ng C.H."/>
            <person name="Ang C.C."/>
            <person name="Tnah L.H."/>
            <person name="Lee C.T."/>
            <person name="Nishiyama T."/>
            <person name="Sese J."/>
            <person name="O'Brien M.J."/>
            <person name="Copetti D."/>
            <person name="Mohd Noor M.I."/>
            <person name="Ong R.C."/>
            <person name="Putra M."/>
            <person name="Sireger I.Z."/>
            <person name="Indrioko S."/>
            <person name="Kosugi Y."/>
            <person name="Izuno A."/>
            <person name="Isagi Y."/>
            <person name="Lee S.L."/>
            <person name="Shimizu K.K."/>
        </authorList>
    </citation>
    <scope>NUCLEOTIDE SEQUENCE [LARGE SCALE GENOMIC DNA]</scope>
    <source>
        <strain evidence="1">214</strain>
    </source>
</reference>
<evidence type="ECO:0000313" key="2">
    <source>
        <dbReference type="Proteomes" id="UP001054252"/>
    </source>
</evidence>
<dbReference type="EMBL" id="BPVZ01000029">
    <property type="protein sequence ID" value="GKV08738.1"/>
    <property type="molecule type" value="Genomic_DNA"/>
</dbReference>
<comment type="caution">
    <text evidence="1">The sequence shown here is derived from an EMBL/GenBank/DDBJ whole genome shotgun (WGS) entry which is preliminary data.</text>
</comment>